<evidence type="ECO:0000256" key="1">
    <source>
        <dbReference type="ARBA" id="ARBA00022723"/>
    </source>
</evidence>
<evidence type="ECO:0000313" key="6">
    <source>
        <dbReference type="EMBL" id="KIK50983.1"/>
    </source>
</evidence>
<dbReference type="SUPFAM" id="SSF144232">
    <property type="entry name" value="HIT/MYND zinc finger-like"/>
    <property type="match status" value="1"/>
</dbReference>
<evidence type="ECO:0000256" key="3">
    <source>
        <dbReference type="ARBA" id="ARBA00022833"/>
    </source>
</evidence>
<dbReference type="HOGENOM" id="CLU_045558_0_0_1"/>
<dbReference type="EMBL" id="KN834876">
    <property type="protein sequence ID" value="KIK50983.1"/>
    <property type="molecule type" value="Genomic_DNA"/>
</dbReference>
<protein>
    <recommendedName>
        <fullName evidence="5">MYND-type domain-containing protein</fullName>
    </recommendedName>
</protein>
<evidence type="ECO:0000256" key="2">
    <source>
        <dbReference type="ARBA" id="ARBA00022771"/>
    </source>
</evidence>
<proteinExistence type="predicted"/>
<dbReference type="OrthoDB" id="432970at2759"/>
<keyword evidence="3" id="KW-0862">Zinc</keyword>
<dbReference type="InterPro" id="IPR046824">
    <property type="entry name" value="Mss51-like_C"/>
</dbReference>
<sequence>MLTPVTARVGLACCVCFTGGTADKGLLRCAKCRSVSYCGPECQKKNWASHKSVCKVLHKIDNDPAAKAFLLSNLSKAPVPSANFELLNRVVLSLYGKLHSFVKSSYKQEMMFGELNMVLDQPKCLACTRTDRFIRLERDDRAAGLKSCPDCHLAFYCAREHWDIVSRKHTSEPVKHGYDDLSQCALNQNILADIQFASIRASDPSPGGVFHRAPKKVKAEWEPLPDEPAWKAEFGEAVREMQLSAGKNGPPVDVLFRASTEELSYPMSILYALQNLNPDDEWTKKDTLSIHLLGASVAKEATFVEVFEEILHRLPQVKTLKLLLCNPDLKHMPQAYKEDQLDGDVCRDCKSRGREWIFEFAPETYHEHVRKQKSKVGKGFTKPDLAIAFNSGISFVHLTESWKATVNVLVNEQILTAFTAFSKMEAEADILVIRQTGANMLPLGPRKNPWSSQVLDPICGSLVGYRSSNMWFAAGFRG</sequence>
<keyword evidence="7" id="KW-1185">Reference proteome</keyword>
<dbReference type="PANTHER" id="PTHR28069">
    <property type="entry name" value="GH20023P"/>
    <property type="match status" value="1"/>
</dbReference>
<dbReference type="Proteomes" id="UP000053593">
    <property type="component" value="Unassembled WGS sequence"/>
</dbReference>
<keyword evidence="2 4" id="KW-0863">Zinc-finger</keyword>
<feature type="domain" description="MYND-type" evidence="5">
    <location>
        <begin position="13"/>
        <end position="54"/>
    </location>
</feature>
<evidence type="ECO:0000259" key="5">
    <source>
        <dbReference type="PROSITE" id="PS50865"/>
    </source>
</evidence>
<reference evidence="6 7" key="1">
    <citation type="submission" date="2014-04" db="EMBL/GenBank/DDBJ databases">
        <title>Evolutionary Origins and Diversification of the Mycorrhizal Mutualists.</title>
        <authorList>
            <consortium name="DOE Joint Genome Institute"/>
            <consortium name="Mycorrhizal Genomics Consortium"/>
            <person name="Kohler A."/>
            <person name="Kuo A."/>
            <person name="Nagy L.G."/>
            <person name="Floudas D."/>
            <person name="Copeland A."/>
            <person name="Barry K.W."/>
            <person name="Cichocki N."/>
            <person name="Veneault-Fourrey C."/>
            <person name="LaButti K."/>
            <person name="Lindquist E.A."/>
            <person name="Lipzen A."/>
            <person name="Lundell T."/>
            <person name="Morin E."/>
            <person name="Murat C."/>
            <person name="Riley R."/>
            <person name="Ohm R."/>
            <person name="Sun H."/>
            <person name="Tunlid A."/>
            <person name="Henrissat B."/>
            <person name="Grigoriev I.V."/>
            <person name="Hibbett D.S."/>
            <person name="Martin F."/>
        </authorList>
    </citation>
    <scope>NUCLEOTIDE SEQUENCE [LARGE SCALE GENOMIC DNA]</scope>
    <source>
        <strain evidence="6 7">FD-317 M1</strain>
    </source>
</reference>
<dbReference type="PROSITE" id="PS50865">
    <property type="entry name" value="ZF_MYND_2"/>
    <property type="match status" value="1"/>
</dbReference>
<evidence type="ECO:0000313" key="7">
    <source>
        <dbReference type="Proteomes" id="UP000053593"/>
    </source>
</evidence>
<organism evidence="6 7">
    <name type="scientific">Collybiopsis luxurians FD-317 M1</name>
    <dbReference type="NCBI Taxonomy" id="944289"/>
    <lineage>
        <taxon>Eukaryota</taxon>
        <taxon>Fungi</taxon>
        <taxon>Dikarya</taxon>
        <taxon>Basidiomycota</taxon>
        <taxon>Agaricomycotina</taxon>
        <taxon>Agaricomycetes</taxon>
        <taxon>Agaricomycetidae</taxon>
        <taxon>Agaricales</taxon>
        <taxon>Marasmiineae</taxon>
        <taxon>Omphalotaceae</taxon>
        <taxon>Collybiopsis</taxon>
        <taxon>Collybiopsis luxurians</taxon>
    </lineage>
</organism>
<accession>A0A0D0C8B1</accession>
<dbReference type="Pfam" id="PF01753">
    <property type="entry name" value="zf-MYND"/>
    <property type="match status" value="1"/>
</dbReference>
<dbReference type="InterPro" id="IPR002893">
    <property type="entry name" value="Znf_MYND"/>
</dbReference>
<dbReference type="Gene3D" id="1.10.220.160">
    <property type="match status" value="1"/>
</dbReference>
<dbReference type="PROSITE" id="PS01360">
    <property type="entry name" value="ZF_MYND_1"/>
    <property type="match status" value="1"/>
</dbReference>
<keyword evidence="1" id="KW-0479">Metal-binding</keyword>
<dbReference type="GO" id="GO:0008270">
    <property type="term" value="F:zinc ion binding"/>
    <property type="evidence" value="ECO:0007669"/>
    <property type="project" value="UniProtKB-KW"/>
</dbReference>
<dbReference type="Gene3D" id="6.10.140.2220">
    <property type="match status" value="1"/>
</dbReference>
<dbReference type="Pfam" id="PF20179">
    <property type="entry name" value="MSS51_C"/>
    <property type="match status" value="1"/>
</dbReference>
<gene>
    <name evidence="6" type="ORF">GYMLUDRAFT_89161</name>
</gene>
<dbReference type="AlphaFoldDB" id="A0A0D0C8B1"/>
<evidence type="ECO:0000256" key="4">
    <source>
        <dbReference type="PROSITE-ProRule" id="PRU00134"/>
    </source>
</evidence>
<name>A0A0D0C8B1_9AGAR</name>